<feature type="non-terminal residue" evidence="16">
    <location>
        <position position="1"/>
    </location>
</feature>
<keyword evidence="6" id="KW-0479">Metal-binding</keyword>
<dbReference type="InterPro" id="IPR050410">
    <property type="entry name" value="CCR4/nocturin_mRNA_transcr"/>
</dbReference>
<comment type="subcellular location">
    <subcellularLocation>
        <location evidence="2">Mitochondrion matrix</location>
    </subcellularLocation>
</comment>
<feature type="non-terminal residue" evidence="16">
    <location>
        <position position="623"/>
    </location>
</feature>
<evidence type="ECO:0000256" key="11">
    <source>
        <dbReference type="ARBA" id="ARBA00023128"/>
    </source>
</evidence>
<evidence type="ECO:0000259" key="15">
    <source>
        <dbReference type="Pfam" id="PF21171"/>
    </source>
</evidence>
<evidence type="ECO:0000256" key="12">
    <source>
        <dbReference type="ARBA" id="ARBA00072755"/>
    </source>
</evidence>
<dbReference type="InterPro" id="IPR036691">
    <property type="entry name" value="Endo/exonu/phosph_ase_sf"/>
</dbReference>
<evidence type="ECO:0000256" key="13">
    <source>
        <dbReference type="ARBA" id="ARBA00083541"/>
    </source>
</evidence>
<evidence type="ECO:0000259" key="14">
    <source>
        <dbReference type="Pfam" id="PF03372"/>
    </source>
</evidence>
<keyword evidence="3" id="KW-0597">Phosphoprotein</keyword>
<evidence type="ECO:0000256" key="7">
    <source>
        <dbReference type="ARBA" id="ARBA00022801"/>
    </source>
</evidence>
<evidence type="ECO:0000256" key="6">
    <source>
        <dbReference type="ARBA" id="ARBA00022723"/>
    </source>
</evidence>
<dbReference type="Proteomes" id="UP000668214">
    <property type="component" value="Unassembled WGS sequence"/>
</dbReference>
<evidence type="ECO:0000256" key="2">
    <source>
        <dbReference type="ARBA" id="ARBA00004305"/>
    </source>
</evidence>
<gene>
    <name evidence="16" type="primary">Pde12</name>
    <name evidence="16" type="ORF">G6Z78_0004675</name>
</gene>
<dbReference type="PANTHER" id="PTHR12121">
    <property type="entry name" value="CARBON CATABOLITE REPRESSOR PROTEIN 4"/>
    <property type="match status" value="1"/>
</dbReference>
<reference evidence="16" key="1">
    <citation type="submission" date="2020-02" db="EMBL/GenBank/DDBJ databases">
        <title>Relaxed selection underlies rapid genomic changes in the transitions from sociality to social parasitism in ants.</title>
        <authorList>
            <person name="Bi X."/>
        </authorList>
    </citation>
    <scope>NUCLEOTIDE SEQUENCE</scope>
    <source>
        <strain evidence="16">BGI-DK2014c</strain>
        <tissue evidence="16">Whole body</tissue>
    </source>
</reference>
<keyword evidence="9" id="KW-0460">Magnesium</keyword>
<proteinExistence type="predicted"/>
<dbReference type="Pfam" id="PF03372">
    <property type="entry name" value="Exo_endo_phos"/>
    <property type="match status" value="1"/>
</dbReference>
<accession>A0A836JZM3</accession>
<evidence type="ECO:0000256" key="10">
    <source>
        <dbReference type="ARBA" id="ARBA00022946"/>
    </source>
</evidence>
<keyword evidence="8" id="KW-0269">Exonuclease</keyword>
<dbReference type="EMBL" id="JAANIA010000235">
    <property type="protein sequence ID" value="KAG5325872.1"/>
    <property type="molecule type" value="Genomic_DNA"/>
</dbReference>
<dbReference type="Gene3D" id="3.60.10.10">
    <property type="entry name" value="Endonuclease/exonuclease/phosphatase"/>
    <property type="match status" value="1"/>
</dbReference>
<dbReference type="GO" id="GO:0000288">
    <property type="term" value="P:nuclear-transcribed mRNA catabolic process, deadenylation-dependent decay"/>
    <property type="evidence" value="ECO:0007669"/>
    <property type="project" value="TreeGrafter"/>
</dbReference>
<dbReference type="GO" id="GO:0004535">
    <property type="term" value="F:poly(A)-specific ribonuclease activity"/>
    <property type="evidence" value="ECO:0007669"/>
    <property type="project" value="UniProtKB-ARBA"/>
</dbReference>
<keyword evidence="10" id="KW-0809">Transit peptide</keyword>
<dbReference type="FunFam" id="3.60.10.10:FF:000018">
    <property type="entry name" value="2',5'-phosphodiesterase 12"/>
    <property type="match status" value="1"/>
</dbReference>
<dbReference type="Pfam" id="PF21171">
    <property type="entry name" value="PDE12-like_N"/>
    <property type="match status" value="1"/>
</dbReference>
<comment type="caution">
    <text evidence="16">The sequence shown here is derived from an EMBL/GenBank/DDBJ whole genome shotgun (WGS) entry which is preliminary data.</text>
</comment>
<dbReference type="SUPFAM" id="SSF56219">
    <property type="entry name" value="DNase I-like"/>
    <property type="match status" value="1"/>
</dbReference>
<keyword evidence="4" id="KW-0507">mRNA processing</keyword>
<sequence length="623" mass="71991">VSNFMSQKALYDISRPNELQLVIMRNTFAAKLLVHRIHLISPILTSYRSKHFQAKQILKMNEAFLRYDKGNDTFDISFRYVDEMTNIDRQFNFSRQIMESVNNFLKRVDTNVCKIVNKKIERRKKKNAACKVLDLTKDNVNTGKIMLLKNDVKVDGDTLCESLLQDSVELKLVIFEKTFLVKRNAPYITKILLPSCILAGFPTYPSKFESLYTDTKQSIFDWYRNDSLNKPNSWTHVGNGYLYVPSVTDIGHHLKISCEPRNESDSGSRMEIQSKNVVEAGPGECPFDIRHQFTKHKLSDRSFRVISYNILADTYADSDFSKDVLFPYCPQYALDMDYRKQLILKEIIGFNSDIICLQEVDKNIFEYDLLPSLYMLNYNGVFVTKNEVNEGLATFFNQDRFEKLGFERCIIAQNVDLPKFAAIWSKIDNDKMKERFLSRNTTIQVTTLRSKENRSEILIVGNTHLYFKPDADHIRLLQGYYAITYLHDVAKRIQEENPECNVSVILCGDFNSVPECGIYQLITKNYVSETCEDWKSNAEETIKNISLTQDLCMSSACGVPEYTNYTPEFSACLDYIFYERDKFEVEQVVPMPSKEELTLHTGLPSVVFPSDHISLCADLKLKG</sequence>
<dbReference type="PANTHER" id="PTHR12121:SF37">
    <property type="entry name" value="2',5'-PHOSPHODIESTERASE 12"/>
    <property type="match status" value="1"/>
</dbReference>
<dbReference type="GO" id="GO:0006397">
    <property type="term" value="P:mRNA processing"/>
    <property type="evidence" value="ECO:0007669"/>
    <property type="project" value="UniProtKB-KW"/>
</dbReference>
<keyword evidence="11" id="KW-0496">Mitochondrion</keyword>
<name>A0A836JZM3_9HYME</name>
<keyword evidence="7" id="KW-0378">Hydrolase</keyword>
<keyword evidence="17" id="KW-1185">Reference proteome</keyword>
<evidence type="ECO:0000256" key="9">
    <source>
        <dbReference type="ARBA" id="ARBA00022842"/>
    </source>
</evidence>
<evidence type="ECO:0000256" key="4">
    <source>
        <dbReference type="ARBA" id="ARBA00022664"/>
    </source>
</evidence>
<evidence type="ECO:0000313" key="16">
    <source>
        <dbReference type="EMBL" id="KAG5325872.1"/>
    </source>
</evidence>
<evidence type="ECO:0000256" key="8">
    <source>
        <dbReference type="ARBA" id="ARBA00022839"/>
    </source>
</evidence>
<evidence type="ECO:0000256" key="1">
    <source>
        <dbReference type="ARBA" id="ARBA00001946"/>
    </source>
</evidence>
<organism evidence="16 17">
    <name type="scientific">Pseudoatta argentina</name>
    <dbReference type="NCBI Taxonomy" id="621737"/>
    <lineage>
        <taxon>Eukaryota</taxon>
        <taxon>Metazoa</taxon>
        <taxon>Ecdysozoa</taxon>
        <taxon>Arthropoda</taxon>
        <taxon>Hexapoda</taxon>
        <taxon>Insecta</taxon>
        <taxon>Pterygota</taxon>
        <taxon>Neoptera</taxon>
        <taxon>Endopterygota</taxon>
        <taxon>Hymenoptera</taxon>
        <taxon>Apocrita</taxon>
        <taxon>Aculeata</taxon>
        <taxon>Formicoidea</taxon>
        <taxon>Formicidae</taxon>
        <taxon>Myrmicinae</taxon>
        <taxon>Pseudoatta</taxon>
    </lineage>
</organism>
<dbReference type="GO" id="GO:0046872">
    <property type="term" value="F:metal ion binding"/>
    <property type="evidence" value="ECO:0007669"/>
    <property type="project" value="UniProtKB-KW"/>
</dbReference>
<evidence type="ECO:0000256" key="5">
    <source>
        <dbReference type="ARBA" id="ARBA00022722"/>
    </source>
</evidence>
<feature type="domain" description="Endonuclease/exonuclease/phosphatase" evidence="14">
    <location>
        <begin position="307"/>
        <end position="612"/>
    </location>
</feature>
<dbReference type="GO" id="GO:0005759">
    <property type="term" value="C:mitochondrial matrix"/>
    <property type="evidence" value="ECO:0007669"/>
    <property type="project" value="UniProtKB-SubCell"/>
</dbReference>
<protein>
    <recommendedName>
        <fullName evidence="12">2',5'-phosphodiesterase 12</fullName>
    </recommendedName>
    <alternativeName>
        <fullName evidence="13">Mitochondrial deadenylase</fullName>
    </alternativeName>
</protein>
<evidence type="ECO:0000256" key="3">
    <source>
        <dbReference type="ARBA" id="ARBA00022553"/>
    </source>
</evidence>
<dbReference type="InterPro" id="IPR048821">
    <property type="entry name" value="PDE12-like_N"/>
</dbReference>
<dbReference type="InterPro" id="IPR005135">
    <property type="entry name" value="Endo/exonuclease/phosphatase"/>
</dbReference>
<evidence type="ECO:0000313" key="17">
    <source>
        <dbReference type="Proteomes" id="UP000668214"/>
    </source>
</evidence>
<dbReference type="AlphaFoldDB" id="A0A836JZM3"/>
<keyword evidence="5" id="KW-0540">Nuclease</keyword>
<feature type="domain" description="2',5'-phosphodiesterase 12-like N-terminal" evidence="15">
    <location>
        <begin position="186"/>
        <end position="279"/>
    </location>
</feature>
<comment type="cofactor">
    <cofactor evidence="1">
        <name>Mg(2+)</name>
        <dbReference type="ChEBI" id="CHEBI:18420"/>
    </cofactor>
</comment>